<evidence type="ECO:0000256" key="12">
    <source>
        <dbReference type="HAMAP-Rule" id="MF_01987"/>
    </source>
</evidence>
<feature type="binding site" evidence="12">
    <location>
        <position position="139"/>
    </location>
    <ligand>
        <name>substrate</name>
    </ligand>
</feature>
<evidence type="ECO:0000256" key="1">
    <source>
        <dbReference type="ARBA" id="ARBA00005380"/>
    </source>
</evidence>
<gene>
    <name evidence="12" type="primary">rbsK</name>
    <name evidence="14" type="ORF">NM961_07350</name>
</gene>
<accession>A0ABT1QQE3</accession>
<evidence type="ECO:0000256" key="6">
    <source>
        <dbReference type="ARBA" id="ARBA00022741"/>
    </source>
</evidence>
<comment type="catalytic activity">
    <reaction evidence="12">
        <text>D-ribose + ATP = D-ribose 5-phosphate + ADP + H(+)</text>
        <dbReference type="Rhea" id="RHEA:13697"/>
        <dbReference type="ChEBI" id="CHEBI:15378"/>
        <dbReference type="ChEBI" id="CHEBI:30616"/>
        <dbReference type="ChEBI" id="CHEBI:47013"/>
        <dbReference type="ChEBI" id="CHEBI:78346"/>
        <dbReference type="ChEBI" id="CHEBI:456216"/>
        <dbReference type="EC" id="2.7.1.15"/>
    </reaction>
</comment>
<keyword evidence="7 12" id="KW-0418">Kinase</keyword>
<feature type="binding site" evidence="12">
    <location>
        <position position="304"/>
    </location>
    <ligand>
        <name>K(+)</name>
        <dbReference type="ChEBI" id="CHEBI:29103"/>
    </ligand>
</feature>
<dbReference type="SUPFAM" id="SSF53613">
    <property type="entry name" value="Ribokinase-like"/>
    <property type="match status" value="1"/>
</dbReference>
<feature type="binding site" evidence="12">
    <location>
        <position position="263"/>
    </location>
    <ligand>
        <name>K(+)</name>
        <dbReference type="ChEBI" id="CHEBI:29103"/>
    </ligand>
</feature>
<comment type="caution">
    <text evidence="14">The sequence shown here is derived from an EMBL/GenBank/DDBJ whole genome shotgun (WGS) entry which is preliminary data.</text>
</comment>
<comment type="activity regulation">
    <text evidence="12">Activated by a monovalent cation that binds near, but not in, the active site. The most likely occupant of the site in vivo is potassium. Ion binding induces a conformational change that may alter substrate affinity.</text>
</comment>
<evidence type="ECO:0000259" key="13">
    <source>
        <dbReference type="Pfam" id="PF00294"/>
    </source>
</evidence>
<dbReference type="InterPro" id="IPR002173">
    <property type="entry name" value="Carboh/pur_kinase_PfkB_CS"/>
</dbReference>
<evidence type="ECO:0000313" key="14">
    <source>
        <dbReference type="EMBL" id="MCQ4164523.1"/>
    </source>
</evidence>
<dbReference type="PANTHER" id="PTHR10584">
    <property type="entry name" value="SUGAR KINASE"/>
    <property type="match status" value="1"/>
</dbReference>
<comment type="pathway">
    <text evidence="12">Carbohydrate metabolism; D-ribose degradation; D-ribose 5-phosphate from beta-D-ribopyranose: step 2/2.</text>
</comment>
<feature type="binding site" evidence="12">
    <location>
        <position position="299"/>
    </location>
    <ligand>
        <name>K(+)</name>
        <dbReference type="ChEBI" id="CHEBI:29103"/>
    </ligand>
</feature>
<evidence type="ECO:0000256" key="2">
    <source>
        <dbReference type="ARBA" id="ARBA00012035"/>
    </source>
</evidence>
<feature type="domain" description="Carbohydrate kinase PfkB" evidence="13">
    <location>
        <begin position="1"/>
        <end position="312"/>
    </location>
</feature>
<feature type="binding site" evidence="12">
    <location>
        <position position="261"/>
    </location>
    <ligand>
        <name>K(+)</name>
        <dbReference type="ChEBI" id="CHEBI:29103"/>
    </ligand>
</feature>
<dbReference type="InterPro" id="IPR029056">
    <property type="entry name" value="Ribokinase-like"/>
</dbReference>
<dbReference type="RefSeq" id="WP_255913293.1">
    <property type="nucleotide sequence ID" value="NZ_JANFQO010000005.1"/>
</dbReference>
<dbReference type="EMBL" id="JANFQO010000005">
    <property type="protein sequence ID" value="MCQ4164523.1"/>
    <property type="molecule type" value="Genomic_DNA"/>
</dbReference>
<feature type="active site" description="Proton acceptor" evidence="12">
    <location>
        <position position="267"/>
    </location>
</feature>
<evidence type="ECO:0000256" key="9">
    <source>
        <dbReference type="ARBA" id="ARBA00022842"/>
    </source>
</evidence>
<comment type="similarity">
    <text evidence="12">Belongs to the carbohydrate kinase PfkB family. Ribokinase subfamily.</text>
</comment>
<feature type="binding site" evidence="12">
    <location>
        <begin position="227"/>
        <end position="232"/>
    </location>
    <ligand>
        <name>ATP</name>
        <dbReference type="ChEBI" id="CHEBI:30616"/>
    </ligand>
</feature>
<reference evidence="14" key="1">
    <citation type="submission" date="2022-07" db="EMBL/GenBank/DDBJ databases">
        <title>Tahibacter sp., a new gammaproteobacterium isolated from the silt sample collected at pig farm.</title>
        <authorList>
            <person name="Chen H."/>
        </authorList>
    </citation>
    <scope>NUCLEOTIDE SEQUENCE</scope>
    <source>
        <strain evidence="14">P2K</strain>
    </source>
</reference>
<evidence type="ECO:0000256" key="4">
    <source>
        <dbReference type="ARBA" id="ARBA00022679"/>
    </source>
</evidence>
<dbReference type="InterPro" id="IPR011611">
    <property type="entry name" value="PfkB_dom"/>
</dbReference>
<keyword evidence="10 12" id="KW-0630">Potassium</keyword>
<feature type="binding site" evidence="12">
    <location>
        <begin position="266"/>
        <end position="267"/>
    </location>
    <ligand>
        <name>ATP</name>
        <dbReference type="ChEBI" id="CHEBI:30616"/>
    </ligand>
</feature>
<keyword evidence="5 12" id="KW-0479">Metal-binding</keyword>
<comment type="similarity">
    <text evidence="1">Belongs to the carbohydrate kinase pfkB family.</text>
</comment>
<feature type="binding site" evidence="12">
    <location>
        <position position="267"/>
    </location>
    <ligand>
        <name>substrate</name>
    </ligand>
</feature>
<keyword evidence="6 12" id="KW-0547">Nucleotide-binding</keyword>
<dbReference type="Gene3D" id="3.40.1190.20">
    <property type="match status" value="1"/>
</dbReference>
<evidence type="ECO:0000256" key="7">
    <source>
        <dbReference type="ARBA" id="ARBA00022777"/>
    </source>
</evidence>
<evidence type="ECO:0000256" key="10">
    <source>
        <dbReference type="ARBA" id="ARBA00022958"/>
    </source>
</evidence>
<dbReference type="PANTHER" id="PTHR10584:SF166">
    <property type="entry name" value="RIBOKINASE"/>
    <property type="match status" value="1"/>
</dbReference>
<evidence type="ECO:0000256" key="8">
    <source>
        <dbReference type="ARBA" id="ARBA00022840"/>
    </source>
</evidence>
<dbReference type="PROSITE" id="PS00584">
    <property type="entry name" value="PFKB_KINASES_2"/>
    <property type="match status" value="1"/>
</dbReference>
<comment type="cofactor">
    <cofactor evidence="12">
        <name>Mg(2+)</name>
        <dbReference type="ChEBI" id="CHEBI:18420"/>
    </cofactor>
    <text evidence="12">Requires a divalent cation, most likely magnesium in vivo, as an electrophilic catalyst to aid phosphoryl group transfer. It is the chelate of the metal and the nucleotide that is the actual substrate.</text>
</comment>
<protein>
    <recommendedName>
        <fullName evidence="3 12">Ribokinase</fullName>
        <shortName evidence="12">RK</shortName>
        <ecNumber evidence="2 12">2.7.1.15</ecNumber>
    </recommendedName>
</protein>
<evidence type="ECO:0000256" key="11">
    <source>
        <dbReference type="ARBA" id="ARBA00023277"/>
    </source>
</evidence>
<evidence type="ECO:0000256" key="5">
    <source>
        <dbReference type="ARBA" id="ARBA00022723"/>
    </source>
</evidence>
<keyword evidence="9 12" id="KW-0460">Magnesium</keyword>
<comment type="caution">
    <text evidence="12">Lacks conserved residue(s) required for the propagation of feature annotation.</text>
</comment>
<feature type="binding site" evidence="12">
    <location>
        <begin position="39"/>
        <end position="43"/>
    </location>
    <ligand>
        <name>substrate</name>
    </ligand>
</feature>
<dbReference type="HAMAP" id="MF_01987">
    <property type="entry name" value="Ribokinase"/>
    <property type="match status" value="1"/>
</dbReference>
<keyword evidence="8 12" id="KW-0067">ATP-binding</keyword>
<proteinExistence type="inferred from homology"/>
<sequence>MSRVVVVGSYNQDHVWSVDRFPQPGETRRGQAFATGPGGKGFNQAVAAARQGADTVFIGALGDDDLARVARALASAEGLDARWQTVAGTPTGSCAILVDAQAQNQIVLYLAANECLEAGHVQAQADAFAAAAVLLVQLETGLEPIHAALQAAPAQCLRLLNPAPVHARLDAPLLAAADLITPNETEFAELLARFAGVELAADAIAGCSDAELHALCRRLGRASVIVTLGARGCFVSHAQRERHRDSEDCYRLPAETVQVRDTTGAGDAFNGALAAELALNPQQPLRRILRHAGRAAALSTERPGAATAMPTRQQVLQRFGAAAD</sequence>
<keyword evidence="11 12" id="KW-0119">Carbohydrate metabolism</keyword>
<dbReference type="CDD" id="cd01174">
    <property type="entry name" value="ribokinase"/>
    <property type="match status" value="1"/>
</dbReference>
<keyword evidence="12" id="KW-0963">Cytoplasm</keyword>
<name>A0ABT1QQE3_9GAMM</name>
<dbReference type="PRINTS" id="PR00990">
    <property type="entry name" value="RIBOKINASE"/>
</dbReference>
<keyword evidence="15" id="KW-1185">Reference proteome</keyword>
<dbReference type="Proteomes" id="UP001165498">
    <property type="component" value="Unassembled WGS sequence"/>
</dbReference>
<dbReference type="Pfam" id="PF00294">
    <property type="entry name" value="PfkB"/>
    <property type="match status" value="1"/>
</dbReference>
<dbReference type="InterPro" id="IPR011877">
    <property type="entry name" value="Ribokinase"/>
</dbReference>
<feature type="binding site" evidence="12">
    <location>
        <begin position="11"/>
        <end position="13"/>
    </location>
    <ligand>
        <name>substrate</name>
    </ligand>
</feature>
<keyword evidence="4 12" id="KW-0808">Transferase</keyword>
<feature type="binding site" evidence="12">
    <location>
        <position position="302"/>
    </location>
    <ligand>
        <name>K(+)</name>
        <dbReference type="ChEBI" id="CHEBI:29103"/>
    </ligand>
</feature>
<organism evidence="14 15">
    <name type="scientific">Tahibacter harae</name>
    <dbReference type="NCBI Taxonomy" id="2963937"/>
    <lineage>
        <taxon>Bacteria</taxon>
        <taxon>Pseudomonadati</taxon>
        <taxon>Pseudomonadota</taxon>
        <taxon>Gammaproteobacteria</taxon>
        <taxon>Lysobacterales</taxon>
        <taxon>Rhodanobacteraceae</taxon>
        <taxon>Tahibacter</taxon>
    </lineage>
</organism>
<comment type="function">
    <text evidence="12">Catalyzes the phosphorylation of ribose at O-5 in a reaction requiring ATP and magnesium. The resulting D-ribose-5-phosphate can then be used either for sythesis of nucleotides, histidine, and tryptophan, or as a component of the pentose phosphate pathway.</text>
</comment>
<evidence type="ECO:0000256" key="3">
    <source>
        <dbReference type="ARBA" id="ARBA00016943"/>
    </source>
</evidence>
<dbReference type="InterPro" id="IPR002139">
    <property type="entry name" value="Ribo/fructo_kinase"/>
</dbReference>
<feature type="binding site" evidence="12">
    <location>
        <position position="183"/>
    </location>
    <ligand>
        <name>ATP</name>
        <dbReference type="ChEBI" id="CHEBI:30616"/>
    </ligand>
</feature>
<comment type="subcellular location">
    <subcellularLocation>
        <location evidence="12">Cytoplasm</location>
    </subcellularLocation>
</comment>
<evidence type="ECO:0000313" key="15">
    <source>
        <dbReference type="Proteomes" id="UP001165498"/>
    </source>
</evidence>
<dbReference type="EC" id="2.7.1.15" evidence="2 12"/>
<comment type="subunit">
    <text evidence="12">Homodimer.</text>
</comment>